<feature type="domain" description="Retrotransposon gag" evidence="2">
    <location>
        <begin position="311"/>
        <end position="399"/>
    </location>
</feature>
<dbReference type="InterPro" id="IPR005162">
    <property type="entry name" value="Retrotrans_gag_dom"/>
</dbReference>
<feature type="compositionally biased region" description="Basic and acidic residues" evidence="1">
    <location>
        <begin position="66"/>
        <end position="76"/>
    </location>
</feature>
<dbReference type="Pfam" id="PF03732">
    <property type="entry name" value="Retrotrans_gag"/>
    <property type="match status" value="1"/>
</dbReference>
<accession>A0ABY6KQH9</accession>
<dbReference type="PANTHER" id="PTHR33194:SF4">
    <property type="entry name" value="CCHC-TYPE DOMAIN-CONTAINING PROTEIN"/>
    <property type="match status" value="1"/>
</dbReference>
<organism evidence="3 4">
    <name type="scientific">Cordylochernes scorpioides</name>
    <dbReference type="NCBI Taxonomy" id="51811"/>
    <lineage>
        <taxon>Eukaryota</taxon>
        <taxon>Metazoa</taxon>
        <taxon>Ecdysozoa</taxon>
        <taxon>Arthropoda</taxon>
        <taxon>Chelicerata</taxon>
        <taxon>Arachnida</taxon>
        <taxon>Pseudoscorpiones</taxon>
        <taxon>Cheliferoidea</taxon>
        <taxon>Chernetidae</taxon>
        <taxon>Cordylochernes</taxon>
    </lineage>
</organism>
<keyword evidence="4" id="KW-1185">Reference proteome</keyword>
<name>A0ABY6KQH9_9ARAC</name>
<gene>
    <name evidence="3" type="ORF">LAZ67_7002956</name>
</gene>
<evidence type="ECO:0000313" key="3">
    <source>
        <dbReference type="EMBL" id="UYV70426.1"/>
    </source>
</evidence>
<evidence type="ECO:0000313" key="4">
    <source>
        <dbReference type="Proteomes" id="UP001235939"/>
    </source>
</evidence>
<proteinExistence type="predicted"/>
<evidence type="ECO:0000259" key="2">
    <source>
        <dbReference type="Pfam" id="PF03732"/>
    </source>
</evidence>
<feature type="region of interest" description="Disordered" evidence="1">
    <location>
        <begin position="58"/>
        <end position="89"/>
    </location>
</feature>
<dbReference type="EMBL" id="CP092869">
    <property type="protein sequence ID" value="UYV70426.1"/>
    <property type="molecule type" value="Genomic_DNA"/>
</dbReference>
<sequence length="485" mass="56184">MFNVPPWEISKVGYIVLVWTMDKHGFEDRVRVANVWREKKKRTVSLDADCSIDRITKTKDTKRRRPDSPDRSEKVQRWKSKPNSPTIRPIICPQQETTFEEEETSPPQETSADPLTQIADALSKLLVARSPREIDVSPYDGTFEAQSFFDNFDAQADRAELTYTDRLRKLPCYLQGLNTPSLQRQTTHNLCTKMWYPHPAQGPEPCSPSPSCKPRRLYKPREQLNVGLPCRLYCDASTQGIAGILKQNHKVPKKILYRVCAKFTHTQCRKERVCSFFPCGKPPFDQDCATNQSNQQNHPMFPPNHTIRHYFYLSGTALKWFENNEESIQTWEEFTSQLENGFGKNKISKLKADKKLKTRAQLKGESTEFYIQDVLHLCKEVDPQMSDEDKISHLMKGIAEEVYQALLPRNVQSTEQFITECRHVEALRHRRVTPTRYERLPNVSSLCDQDDGENLSSLIEKLSARSYSKNWTLLKRSLKSLPLRI</sequence>
<protein>
    <recommendedName>
        <fullName evidence="2">Retrotransposon gag domain-containing protein</fullName>
    </recommendedName>
</protein>
<dbReference type="PANTHER" id="PTHR33194">
    <property type="entry name" value="ZINC KNUCKLE DOMAINCONTAINING PROTEIN"/>
    <property type="match status" value="1"/>
</dbReference>
<evidence type="ECO:0000256" key="1">
    <source>
        <dbReference type="SAM" id="MobiDB-lite"/>
    </source>
</evidence>
<dbReference type="Proteomes" id="UP001235939">
    <property type="component" value="Chromosome 07"/>
</dbReference>
<reference evidence="3 4" key="1">
    <citation type="submission" date="2022-01" db="EMBL/GenBank/DDBJ databases">
        <title>A chromosomal length assembly of Cordylochernes scorpioides.</title>
        <authorList>
            <person name="Zeh D."/>
            <person name="Zeh J."/>
        </authorList>
    </citation>
    <scope>NUCLEOTIDE SEQUENCE [LARGE SCALE GENOMIC DNA]</scope>
    <source>
        <strain evidence="3">IN4F17</strain>
        <tissue evidence="3">Whole Body</tissue>
    </source>
</reference>